<dbReference type="Proteomes" id="UP001597641">
    <property type="component" value="Unassembled WGS sequence"/>
</dbReference>
<name>A0ABW6BZN3_9BACT</name>
<evidence type="ECO:0008006" key="3">
    <source>
        <dbReference type="Google" id="ProtNLM"/>
    </source>
</evidence>
<gene>
    <name evidence="1" type="ORF">ACFS7Z_21005</name>
</gene>
<protein>
    <recommendedName>
        <fullName evidence="3">RGS domain-containing protein</fullName>
    </recommendedName>
</protein>
<dbReference type="RefSeq" id="WP_377489075.1">
    <property type="nucleotide sequence ID" value="NZ_JBHUOX010000020.1"/>
</dbReference>
<sequence>MATSKSKSSIPQGKILQLPSDEAVKWVKNMLDTSATFKLIYDYFIKKGYTFYPERAKVFVNIARSGEDEVVPSVLGILPSFVPTTSADDSHPAVGISIHHSGYAIATSVNVSHRPFGVTEFTLHEVEPKTKKVVTSTLSTEEIGRESVNELAKRMHTPFVPKKGAEVSKEERKKINSFSAIDPGEQGLLINSVVQQLLADNYSRSLFPPQYARALNTQTPTFQKFAFVTRERFQGTVLGVTLSSSTSTSSNICTSTSTSTIEI</sequence>
<organism evidence="1 2">
    <name type="scientific">Pontibacter toksunensis</name>
    <dbReference type="NCBI Taxonomy" id="1332631"/>
    <lineage>
        <taxon>Bacteria</taxon>
        <taxon>Pseudomonadati</taxon>
        <taxon>Bacteroidota</taxon>
        <taxon>Cytophagia</taxon>
        <taxon>Cytophagales</taxon>
        <taxon>Hymenobacteraceae</taxon>
        <taxon>Pontibacter</taxon>
    </lineage>
</organism>
<evidence type="ECO:0000313" key="1">
    <source>
        <dbReference type="EMBL" id="MFD3002860.1"/>
    </source>
</evidence>
<comment type="caution">
    <text evidence="1">The sequence shown here is derived from an EMBL/GenBank/DDBJ whole genome shotgun (WGS) entry which is preliminary data.</text>
</comment>
<reference evidence="2" key="1">
    <citation type="journal article" date="2019" name="Int. J. Syst. Evol. Microbiol.">
        <title>The Global Catalogue of Microorganisms (GCM) 10K type strain sequencing project: providing services to taxonomists for standard genome sequencing and annotation.</title>
        <authorList>
            <consortium name="The Broad Institute Genomics Platform"/>
            <consortium name="The Broad Institute Genome Sequencing Center for Infectious Disease"/>
            <person name="Wu L."/>
            <person name="Ma J."/>
        </authorList>
    </citation>
    <scope>NUCLEOTIDE SEQUENCE [LARGE SCALE GENOMIC DNA]</scope>
    <source>
        <strain evidence="2">KCTC 23984</strain>
    </source>
</reference>
<dbReference type="EMBL" id="JBHUOX010000020">
    <property type="protein sequence ID" value="MFD3002860.1"/>
    <property type="molecule type" value="Genomic_DNA"/>
</dbReference>
<proteinExistence type="predicted"/>
<evidence type="ECO:0000313" key="2">
    <source>
        <dbReference type="Proteomes" id="UP001597641"/>
    </source>
</evidence>
<keyword evidence="2" id="KW-1185">Reference proteome</keyword>
<accession>A0ABW6BZN3</accession>